<dbReference type="Gene3D" id="3.40.30.10">
    <property type="entry name" value="Glutaredoxin"/>
    <property type="match status" value="1"/>
</dbReference>
<accession>A0A1Y1U649</accession>
<dbReference type="AlphaFoldDB" id="A0A1Y1U649"/>
<evidence type="ECO:0000313" key="1">
    <source>
        <dbReference type="EMBL" id="ORX33510.1"/>
    </source>
</evidence>
<name>A0A1Y1U649_9TREE</name>
<dbReference type="SUPFAM" id="SSF52833">
    <property type="entry name" value="Thioredoxin-like"/>
    <property type="match status" value="1"/>
</dbReference>
<organism evidence="1 2">
    <name type="scientific">Kockovaella imperatae</name>
    <dbReference type="NCBI Taxonomy" id="4999"/>
    <lineage>
        <taxon>Eukaryota</taxon>
        <taxon>Fungi</taxon>
        <taxon>Dikarya</taxon>
        <taxon>Basidiomycota</taxon>
        <taxon>Agaricomycotina</taxon>
        <taxon>Tremellomycetes</taxon>
        <taxon>Tremellales</taxon>
        <taxon>Cuniculitremaceae</taxon>
        <taxon>Kockovaella</taxon>
    </lineage>
</organism>
<sequence>MALPRSLSFQRLGSGPQVLEVYLCPTCPFSGKIARALSANVLPLITKGGKYEGRVSLIPRLYPQPFHYTAQFQCEALVWIGTKYPELYWDYFLQIYEHIEEFGNVPAQNMTPLQTREKLFSIAQTLLEKNGKLKGPASQVHASFMDSADAVKRKAGDEYAKAVEAMLKSGVKLGRQNGIHVTPTVLFDGIRDDFVSSSWGKEEWEDYLAKKMQGI</sequence>
<dbReference type="STRING" id="4999.A0A1Y1U649"/>
<dbReference type="GeneID" id="33559063"/>
<dbReference type="PANTHER" id="PTHR33875">
    <property type="entry name" value="OS09G0542200 PROTEIN"/>
    <property type="match status" value="1"/>
</dbReference>
<dbReference type="RefSeq" id="XP_021867837.1">
    <property type="nucleotide sequence ID" value="XM_022017254.1"/>
</dbReference>
<dbReference type="InParanoid" id="A0A1Y1U649"/>
<evidence type="ECO:0008006" key="3">
    <source>
        <dbReference type="Google" id="ProtNLM"/>
    </source>
</evidence>
<reference evidence="1 2" key="1">
    <citation type="submission" date="2017-03" db="EMBL/GenBank/DDBJ databases">
        <title>Widespread Adenine N6-methylation of Active Genes in Fungi.</title>
        <authorList>
            <consortium name="DOE Joint Genome Institute"/>
            <person name="Mondo S.J."/>
            <person name="Dannebaum R.O."/>
            <person name="Kuo R.C."/>
            <person name="Louie K.B."/>
            <person name="Bewick A.J."/>
            <person name="Labutti K."/>
            <person name="Haridas S."/>
            <person name="Kuo A."/>
            <person name="Salamov A."/>
            <person name="Ahrendt S.R."/>
            <person name="Lau R."/>
            <person name="Bowen B.P."/>
            <person name="Lipzen A."/>
            <person name="Sullivan W."/>
            <person name="Andreopoulos W.B."/>
            <person name="Clum A."/>
            <person name="Lindquist E."/>
            <person name="Daum C."/>
            <person name="Northen T.R."/>
            <person name="Ramamoorthy G."/>
            <person name="Schmitz R.J."/>
            <person name="Gryganskyi A."/>
            <person name="Culley D."/>
            <person name="Magnuson J."/>
            <person name="James T.Y."/>
            <person name="O'Malley M.A."/>
            <person name="Stajich J.E."/>
            <person name="Spatafora J.W."/>
            <person name="Visel A."/>
            <person name="Grigoriev I.V."/>
        </authorList>
    </citation>
    <scope>NUCLEOTIDE SEQUENCE [LARGE SCALE GENOMIC DNA]</scope>
    <source>
        <strain evidence="1 2">NRRL Y-17943</strain>
    </source>
</reference>
<dbReference type="EMBL" id="NBSH01000020">
    <property type="protein sequence ID" value="ORX33510.1"/>
    <property type="molecule type" value="Genomic_DNA"/>
</dbReference>
<dbReference type="InterPro" id="IPR036249">
    <property type="entry name" value="Thioredoxin-like_sf"/>
</dbReference>
<comment type="caution">
    <text evidence="1">The sequence shown here is derived from an EMBL/GenBank/DDBJ whole genome shotgun (WGS) entry which is preliminary data.</text>
</comment>
<proteinExistence type="predicted"/>
<evidence type="ECO:0000313" key="2">
    <source>
        <dbReference type="Proteomes" id="UP000193218"/>
    </source>
</evidence>
<keyword evidence="2" id="KW-1185">Reference proteome</keyword>
<dbReference type="PANTHER" id="PTHR33875:SF2">
    <property type="entry name" value="ACR183CP"/>
    <property type="match status" value="1"/>
</dbReference>
<dbReference type="Proteomes" id="UP000193218">
    <property type="component" value="Unassembled WGS sequence"/>
</dbReference>
<protein>
    <recommendedName>
        <fullName evidence="3">Thioredoxin-like fold domain-containing protein</fullName>
    </recommendedName>
</protein>
<dbReference type="OrthoDB" id="37297at2759"/>
<gene>
    <name evidence="1" type="ORF">BD324DRAFT_639621</name>
</gene>